<name>A0ABS6S469_9BACT</name>
<comment type="caution">
    <text evidence="1">The sequence shown here is derived from an EMBL/GenBank/DDBJ whole genome shotgun (WGS) entry which is preliminary data.</text>
</comment>
<evidence type="ECO:0000313" key="2">
    <source>
        <dbReference type="Proteomes" id="UP001196980"/>
    </source>
</evidence>
<reference evidence="1 2" key="1">
    <citation type="journal article" date="2020" name="J Geophys Res Biogeosci">
        <title>Magnetotaxis as an Adaptation to Enable Bacterial Shuttling of Microbial Sulfur and Sulfur Cycling Across Aquatic Oxic#Anoxic Interfaces.</title>
        <authorList>
            <person name="Li J."/>
            <person name="Liu P."/>
            <person name="Wang J."/>
            <person name="Roberts A.P."/>
            <person name="Pan Y."/>
        </authorList>
    </citation>
    <scope>NUCLEOTIDE SEQUENCE [LARGE SCALE GENOMIC DNA]</scope>
    <source>
        <strain evidence="1 2">MYR-1_YQ</strain>
    </source>
</reference>
<gene>
    <name evidence="1" type="ORF">HWQ67_18935</name>
</gene>
<feature type="non-terminal residue" evidence="1">
    <location>
        <position position="1"/>
    </location>
</feature>
<proteinExistence type="predicted"/>
<dbReference type="EMBL" id="JABXWD010000716">
    <property type="protein sequence ID" value="MBV6343647.1"/>
    <property type="molecule type" value="Genomic_DNA"/>
</dbReference>
<keyword evidence="2" id="KW-1185">Reference proteome</keyword>
<evidence type="ECO:0008006" key="3">
    <source>
        <dbReference type="Google" id="ProtNLM"/>
    </source>
</evidence>
<protein>
    <recommendedName>
        <fullName evidence="3">Peptidase M10 metallopeptidase domain-containing protein</fullName>
    </recommendedName>
</protein>
<organism evidence="1 2">
    <name type="scientific">Candidatus Magnetobacterium casense</name>
    <dbReference type="NCBI Taxonomy" id="1455061"/>
    <lineage>
        <taxon>Bacteria</taxon>
        <taxon>Pseudomonadati</taxon>
        <taxon>Nitrospirota</taxon>
        <taxon>Thermodesulfovibrionia</taxon>
        <taxon>Thermodesulfovibrionales</taxon>
        <taxon>Candidatus Magnetobacteriaceae</taxon>
        <taxon>Candidatus Magnetobacterium</taxon>
    </lineage>
</organism>
<evidence type="ECO:0000313" key="1">
    <source>
        <dbReference type="EMBL" id="MBV6343647.1"/>
    </source>
</evidence>
<accession>A0ABS6S469</accession>
<dbReference type="Proteomes" id="UP001196980">
    <property type="component" value="Unassembled WGS sequence"/>
</dbReference>
<sequence>SAKVDIIVTLAIPPTDDSMTNPDYQLLSYHSYSTINYYINPKNTYGFASTAVVSTITTSVNTWDKETSYQVFSYKGTTTRVAGKRDGYNVISWGKYSAGVIAVTMSWVSGGQTLEVDCMMNTRFKWSLTGEASKMDVQNIMTHELGHFCGLKDLYNDADYWLTMYGYSDYGLTYARTLGLGDINGLKAVYGA</sequence>